<name>A0A223KV43_9BACI</name>
<dbReference type="EMBL" id="CP018866">
    <property type="protein sequence ID" value="AST93213.1"/>
    <property type="molecule type" value="Genomic_DNA"/>
</dbReference>
<dbReference type="AlphaFoldDB" id="A0A223KV43"/>
<reference evidence="1 2" key="1">
    <citation type="submission" date="2016-12" db="EMBL/GenBank/DDBJ databases">
        <title>The whole genome sequencing and assembly of Bacillus cohnii DSM 6307T strain.</title>
        <authorList>
            <person name="Lee Y.-J."/>
            <person name="Yi H."/>
            <person name="Bahn Y.-S."/>
            <person name="Kim J.F."/>
            <person name="Lee D.-W."/>
        </authorList>
    </citation>
    <scope>NUCLEOTIDE SEQUENCE [LARGE SCALE GENOMIC DNA]</scope>
    <source>
        <strain evidence="1 2">DSM 6307</strain>
    </source>
</reference>
<organism evidence="1 2">
    <name type="scientific">Sutcliffiella cohnii</name>
    <dbReference type="NCBI Taxonomy" id="33932"/>
    <lineage>
        <taxon>Bacteria</taxon>
        <taxon>Bacillati</taxon>
        <taxon>Bacillota</taxon>
        <taxon>Bacilli</taxon>
        <taxon>Bacillales</taxon>
        <taxon>Bacillaceae</taxon>
        <taxon>Sutcliffiella</taxon>
    </lineage>
</organism>
<evidence type="ECO:0000313" key="1">
    <source>
        <dbReference type="EMBL" id="AST93213.1"/>
    </source>
</evidence>
<gene>
    <name evidence="1" type="ORF">BC6307_19080</name>
</gene>
<keyword evidence="2" id="KW-1185">Reference proteome</keyword>
<dbReference type="RefSeq" id="WP_066417878.1">
    <property type="nucleotide sequence ID" value="NZ_CP018866.1"/>
</dbReference>
<protein>
    <submittedName>
        <fullName evidence="1">Uncharacterized protein</fullName>
    </submittedName>
</protein>
<dbReference type="Proteomes" id="UP000215224">
    <property type="component" value="Chromosome"/>
</dbReference>
<sequence length="113" mass="13145">MIRQIKDVFDDKERIEWLILKLKERYPRHLVDQLNVIQGSIKKYPSFSEQALLEMKKLNMTSANDFRDIAYSLSIQSQKKPDIAGLPNEKYKDITAPERTEDIHLKVLAGGTK</sequence>
<dbReference type="STRING" id="1314751.GCA_001591425_03029"/>
<dbReference type="KEGG" id="bcoh:BC6307_19080"/>
<evidence type="ECO:0000313" key="2">
    <source>
        <dbReference type="Proteomes" id="UP000215224"/>
    </source>
</evidence>
<proteinExistence type="predicted"/>
<accession>A0A223KV43</accession>